<keyword evidence="2" id="KW-1185">Reference proteome</keyword>
<accession>A0A1Y2K7G2</accession>
<proteinExistence type="predicted"/>
<gene>
    <name evidence="1" type="ORF">MAIT1_01218</name>
</gene>
<dbReference type="OrthoDB" id="6386778at2"/>
<evidence type="ECO:0000313" key="1">
    <source>
        <dbReference type="EMBL" id="OSM06234.1"/>
    </source>
</evidence>
<comment type="caution">
    <text evidence="1">The sequence shown here is derived from an EMBL/GenBank/DDBJ whole genome shotgun (WGS) entry which is preliminary data.</text>
</comment>
<dbReference type="AlphaFoldDB" id="A0A1Y2K7G2"/>
<protein>
    <submittedName>
        <fullName evidence="1">Uncharacterized protein</fullName>
    </submittedName>
</protein>
<dbReference type="Proteomes" id="UP000194003">
    <property type="component" value="Unassembled WGS sequence"/>
</dbReference>
<organism evidence="1 2">
    <name type="scientific">Magnetofaba australis IT-1</name>
    <dbReference type="NCBI Taxonomy" id="1434232"/>
    <lineage>
        <taxon>Bacteria</taxon>
        <taxon>Pseudomonadati</taxon>
        <taxon>Pseudomonadota</taxon>
        <taxon>Magnetococcia</taxon>
        <taxon>Magnetococcales</taxon>
        <taxon>Magnetococcaceae</taxon>
        <taxon>Magnetofaba</taxon>
    </lineage>
</organism>
<evidence type="ECO:0000313" key="2">
    <source>
        <dbReference type="Proteomes" id="UP000194003"/>
    </source>
</evidence>
<name>A0A1Y2K7G2_9PROT</name>
<reference evidence="1 2" key="1">
    <citation type="journal article" date="2016" name="BMC Genomics">
        <title>Combined genomic and structural analyses of a cultured magnetotactic bacterium reveals its niche adaptation to a dynamic environment.</title>
        <authorList>
            <person name="Araujo A.C."/>
            <person name="Morillo V."/>
            <person name="Cypriano J."/>
            <person name="Teixeira L.C."/>
            <person name="Leao P."/>
            <person name="Lyra S."/>
            <person name="Almeida L.G."/>
            <person name="Bazylinski D.A."/>
            <person name="Vasconcellos A.T."/>
            <person name="Abreu F."/>
            <person name="Lins U."/>
        </authorList>
    </citation>
    <scope>NUCLEOTIDE SEQUENCE [LARGE SCALE GENOMIC DNA]</scope>
    <source>
        <strain evidence="1 2">IT-1</strain>
    </source>
</reference>
<sequence>MDISVGKYPNAKDYLALFDLYPEVEFWLTKSGRSGDPYLLLFRQVMSLLTQSSQLNLDMPRSFRDAAMRYAEEDWVTRRHFSEPNNRHILLSDLKDWLLYCMRRKSA</sequence>
<dbReference type="RefSeq" id="WP_085441369.1">
    <property type="nucleotide sequence ID" value="NZ_LVJN01000016.1"/>
</dbReference>
<dbReference type="EMBL" id="LVJN01000016">
    <property type="protein sequence ID" value="OSM06234.1"/>
    <property type="molecule type" value="Genomic_DNA"/>
</dbReference>